<keyword evidence="1" id="KW-0812">Transmembrane</keyword>
<comment type="caution">
    <text evidence="2">The sequence shown here is derived from an EMBL/GenBank/DDBJ whole genome shotgun (WGS) entry which is preliminary data.</text>
</comment>
<protein>
    <recommendedName>
        <fullName evidence="4">Type II secretion system protein GspI C-terminal domain-containing protein</fullName>
    </recommendedName>
</protein>
<dbReference type="EMBL" id="MGFR01000003">
    <property type="protein sequence ID" value="OGM09612.1"/>
    <property type="molecule type" value="Genomic_DNA"/>
</dbReference>
<organism evidence="2 3">
    <name type="scientific">Candidatus Woesebacteria bacterium RBG_13_46_13</name>
    <dbReference type="NCBI Taxonomy" id="1802479"/>
    <lineage>
        <taxon>Bacteria</taxon>
        <taxon>Candidatus Woeseibacteriota</taxon>
    </lineage>
</organism>
<evidence type="ECO:0008006" key="4">
    <source>
        <dbReference type="Google" id="ProtNLM"/>
    </source>
</evidence>
<keyword evidence="1" id="KW-1133">Transmembrane helix</keyword>
<evidence type="ECO:0000313" key="2">
    <source>
        <dbReference type="EMBL" id="OGM09612.1"/>
    </source>
</evidence>
<accession>A0A1F7X3F8</accession>
<keyword evidence="1" id="KW-0472">Membrane</keyword>
<proteinExistence type="predicted"/>
<evidence type="ECO:0000256" key="1">
    <source>
        <dbReference type="SAM" id="Phobius"/>
    </source>
</evidence>
<gene>
    <name evidence="2" type="ORF">A2Y68_03170</name>
</gene>
<reference evidence="2 3" key="1">
    <citation type="journal article" date="2016" name="Nat. Commun.">
        <title>Thousands of microbial genomes shed light on interconnected biogeochemical processes in an aquifer system.</title>
        <authorList>
            <person name="Anantharaman K."/>
            <person name="Brown C.T."/>
            <person name="Hug L.A."/>
            <person name="Sharon I."/>
            <person name="Castelle C.J."/>
            <person name="Probst A.J."/>
            <person name="Thomas B.C."/>
            <person name="Singh A."/>
            <person name="Wilkins M.J."/>
            <person name="Karaoz U."/>
            <person name="Brodie E.L."/>
            <person name="Williams K.H."/>
            <person name="Hubbard S.S."/>
            <person name="Banfield J.F."/>
        </authorList>
    </citation>
    <scope>NUCLEOTIDE SEQUENCE [LARGE SCALE GENOMIC DNA]</scope>
</reference>
<evidence type="ECO:0000313" key="3">
    <source>
        <dbReference type="Proteomes" id="UP000176778"/>
    </source>
</evidence>
<dbReference type="InterPro" id="IPR012902">
    <property type="entry name" value="N_methyl_site"/>
</dbReference>
<feature type="transmembrane region" description="Helical" evidence="1">
    <location>
        <begin position="12"/>
        <end position="34"/>
    </location>
</feature>
<dbReference type="NCBIfam" id="TIGR02532">
    <property type="entry name" value="IV_pilin_GFxxxE"/>
    <property type="match status" value="1"/>
</dbReference>
<dbReference type="Proteomes" id="UP000176778">
    <property type="component" value="Unassembled WGS sequence"/>
</dbReference>
<dbReference type="AlphaFoldDB" id="A0A1F7X3F8"/>
<sequence>MKKQISARGVSFIEILVVIAIFAILGVLVGRITLITLRGSNKSESLGKVRTNLDYSLAVMERQLRNAETASPCNNTAVTTINYTDIDGIPSSFSCVNIGPTGYIASSSARLTTDEIKITACSFTCSPAAGRVPPAVTISLEAADAKTTGIEAAKVTATTKIFLRTY</sequence>
<dbReference type="STRING" id="1802479.A2Y68_03170"/>
<name>A0A1F7X3F8_9BACT</name>